<name>A0ABX0V363_9HYPH</name>
<dbReference type="InterPro" id="IPR050807">
    <property type="entry name" value="TransReg_Diox_bact_type"/>
</dbReference>
<organism evidence="7 8">
    <name type="scientific">Pseudochelatococcus lubricantis</name>
    <dbReference type="NCBI Taxonomy" id="1538102"/>
    <lineage>
        <taxon>Bacteria</taxon>
        <taxon>Pseudomonadati</taxon>
        <taxon>Pseudomonadota</taxon>
        <taxon>Alphaproteobacteria</taxon>
        <taxon>Hyphomicrobiales</taxon>
        <taxon>Chelatococcaceae</taxon>
        <taxon>Pseudochelatococcus</taxon>
    </lineage>
</organism>
<dbReference type="PIRSF" id="PIRSF019251">
    <property type="entry name" value="Rv0465c"/>
    <property type="match status" value="1"/>
</dbReference>
<evidence type="ECO:0000259" key="6">
    <source>
        <dbReference type="PROSITE" id="PS50943"/>
    </source>
</evidence>
<dbReference type="SUPFAM" id="SSF47413">
    <property type="entry name" value="lambda repressor-like DNA-binding domains"/>
    <property type="match status" value="1"/>
</dbReference>
<evidence type="ECO:0000256" key="5">
    <source>
        <dbReference type="SAM" id="MobiDB-lite"/>
    </source>
</evidence>
<keyword evidence="8" id="KW-1185">Reference proteome</keyword>
<feature type="domain" description="HTH cro/C1-type" evidence="6">
    <location>
        <begin position="50"/>
        <end position="104"/>
    </location>
</feature>
<feature type="region of interest" description="Disordered" evidence="5">
    <location>
        <begin position="1"/>
        <end position="39"/>
    </location>
</feature>
<dbReference type="InterPro" id="IPR001387">
    <property type="entry name" value="Cro/C1-type_HTH"/>
</dbReference>
<evidence type="ECO:0000313" key="8">
    <source>
        <dbReference type="Proteomes" id="UP001429580"/>
    </source>
</evidence>
<dbReference type="InterPro" id="IPR018653">
    <property type="entry name" value="ScfR_C"/>
</dbReference>
<dbReference type="PANTHER" id="PTHR46797:SF23">
    <property type="entry name" value="HTH-TYPE TRANSCRIPTIONAL REGULATOR SUTR"/>
    <property type="match status" value="1"/>
</dbReference>
<keyword evidence="3" id="KW-0238">DNA-binding</keyword>
<dbReference type="Pfam" id="PF09856">
    <property type="entry name" value="ScfRs"/>
    <property type="match status" value="1"/>
</dbReference>
<keyword evidence="2" id="KW-0805">Transcription regulation</keyword>
<gene>
    <name evidence="7" type="ORF">FHS82_003237</name>
</gene>
<sequence length="513" mass="56169">MGRSLVAVRTSAGGAPAGLPGAKPEGEKPQGGRRRAARREAKKNFIGVRLRRLREERQMTQQALALAIGLSPSYLNQLENNQRPVTTKVLLRLDAVFGEHLQLLSQDDEARLVADLGDVVADPMLGESISRAELHALAASMPAVARAFIALHTRCRQMSEQSATLAARLGDERADAASPFAPFEEVREFMYERHNHIAELDVAAESLAVAAGLRPGNAADEIAALIARRHGVRVEIAVAQEGPERDMQRSYDPETRVLRLSSRLRAGQQAFQIATQLALLEHDGLIAALVAQGRFTSAEARKLARIGLANYFAGALVLPYGTFLRAAEARRYDIDLLSHRFGVGFETICHRLSTLQRPDARGVPFFFIRVDRAGNISKRQSATDFHFSRIGGTCPLWNVYEAFAHPGRVLTQIARMPDGRAYLWIARTVARDHGGYRAPSKTFAVALGCDLRHAGRLVYSDGLDLNNPAAATPIGVGCKVCERPACPQRAFPPIGRALKVDETRRHFSPYSGE</sequence>
<dbReference type="InterPro" id="IPR010359">
    <property type="entry name" value="IrrE_HExxH"/>
</dbReference>
<feature type="compositionally biased region" description="Low complexity" evidence="5">
    <location>
        <begin position="12"/>
        <end position="22"/>
    </location>
</feature>
<keyword evidence="4" id="KW-0804">Transcription</keyword>
<dbReference type="Gene3D" id="1.10.260.40">
    <property type="entry name" value="lambda repressor-like DNA-binding domains"/>
    <property type="match status" value="1"/>
</dbReference>
<dbReference type="EMBL" id="JAASQI010000008">
    <property type="protein sequence ID" value="NIJ59382.1"/>
    <property type="molecule type" value="Genomic_DNA"/>
</dbReference>
<evidence type="ECO:0000256" key="1">
    <source>
        <dbReference type="ARBA" id="ARBA00007227"/>
    </source>
</evidence>
<dbReference type="Proteomes" id="UP001429580">
    <property type="component" value="Unassembled WGS sequence"/>
</dbReference>
<evidence type="ECO:0000313" key="7">
    <source>
        <dbReference type="EMBL" id="NIJ59382.1"/>
    </source>
</evidence>
<dbReference type="InterPro" id="IPR010982">
    <property type="entry name" value="Lambda_DNA-bd_dom_sf"/>
</dbReference>
<accession>A0ABX0V363</accession>
<comment type="similarity">
    <text evidence="1">Belongs to the short-chain fatty acyl-CoA assimilation regulator (ScfR) family.</text>
</comment>
<comment type="caution">
    <text evidence="7">The sequence shown here is derived from an EMBL/GenBank/DDBJ whole genome shotgun (WGS) entry which is preliminary data.</text>
</comment>
<evidence type="ECO:0000256" key="3">
    <source>
        <dbReference type="ARBA" id="ARBA00023125"/>
    </source>
</evidence>
<reference evidence="7 8" key="1">
    <citation type="submission" date="2020-03" db="EMBL/GenBank/DDBJ databases">
        <title>Genomic Encyclopedia of Type Strains, Phase IV (KMG-IV): sequencing the most valuable type-strain genomes for metagenomic binning, comparative biology and taxonomic classification.</title>
        <authorList>
            <person name="Goeker M."/>
        </authorList>
    </citation>
    <scope>NUCLEOTIDE SEQUENCE [LARGE SCALE GENOMIC DNA]</scope>
    <source>
        <strain evidence="7 8">DSM 103870</strain>
    </source>
</reference>
<dbReference type="InterPro" id="IPR026281">
    <property type="entry name" value="HTH_RamB"/>
</dbReference>
<evidence type="ECO:0000256" key="4">
    <source>
        <dbReference type="ARBA" id="ARBA00023163"/>
    </source>
</evidence>
<dbReference type="Pfam" id="PF06114">
    <property type="entry name" value="Peptidase_M78"/>
    <property type="match status" value="1"/>
</dbReference>
<dbReference type="Pfam" id="PF01381">
    <property type="entry name" value="HTH_3"/>
    <property type="match status" value="1"/>
</dbReference>
<evidence type="ECO:0000256" key="2">
    <source>
        <dbReference type="ARBA" id="ARBA00023015"/>
    </source>
</evidence>
<dbReference type="PROSITE" id="PS50943">
    <property type="entry name" value="HTH_CROC1"/>
    <property type="match status" value="1"/>
</dbReference>
<protein>
    <recommendedName>
        <fullName evidence="6">HTH cro/C1-type domain-containing protein</fullName>
    </recommendedName>
</protein>
<dbReference type="CDD" id="cd00093">
    <property type="entry name" value="HTH_XRE"/>
    <property type="match status" value="1"/>
</dbReference>
<dbReference type="SMART" id="SM00530">
    <property type="entry name" value="HTH_XRE"/>
    <property type="match status" value="1"/>
</dbReference>
<proteinExistence type="inferred from homology"/>
<dbReference type="PANTHER" id="PTHR46797">
    <property type="entry name" value="HTH-TYPE TRANSCRIPTIONAL REGULATOR"/>
    <property type="match status" value="1"/>
</dbReference>